<keyword evidence="12" id="KW-0735">Signal-anchor</keyword>
<evidence type="ECO:0000256" key="12">
    <source>
        <dbReference type="ARBA" id="ARBA00022968"/>
    </source>
</evidence>
<evidence type="ECO:0000259" key="22">
    <source>
        <dbReference type="Pfam" id="PF02434"/>
    </source>
</evidence>
<keyword evidence="11" id="KW-0547">Nucleotide-binding</keyword>
<feature type="compositionally biased region" description="Basic and acidic residues" evidence="20">
    <location>
        <begin position="359"/>
        <end position="368"/>
    </location>
</feature>
<feature type="compositionally biased region" description="Polar residues" evidence="20">
    <location>
        <begin position="346"/>
        <end position="358"/>
    </location>
</feature>
<reference evidence="23" key="1">
    <citation type="journal article" date="2023" name="G3 (Bethesda)">
        <title>A reference genome for the long-term kleptoplast-retaining sea slug Elysia crispata morphotype clarki.</title>
        <authorList>
            <person name="Eastman K.E."/>
            <person name="Pendleton A.L."/>
            <person name="Shaikh M.A."/>
            <person name="Suttiyut T."/>
            <person name="Ogas R."/>
            <person name="Tomko P."/>
            <person name="Gavelis G."/>
            <person name="Widhalm J.R."/>
            <person name="Wisecaver J.H."/>
        </authorList>
    </citation>
    <scope>NUCLEOTIDE SEQUENCE</scope>
    <source>
        <strain evidence="23">ECLA1</strain>
    </source>
</reference>
<evidence type="ECO:0000256" key="20">
    <source>
        <dbReference type="SAM" id="MobiDB-lite"/>
    </source>
</evidence>
<keyword evidence="8" id="KW-0808">Transferase</keyword>
<keyword evidence="10" id="KW-0479">Metal-binding</keyword>
<sequence>MAFLTGVGKTHVTTLFIGIFIGISVSFMWKYTESSGRLLSYEYLPISPHSHGENDKLAGPKDSLVWDDSHSHSHSGENRSVANDLYNKVRVLCWVMTSPNNVASKARHVKATWGKRCNILLFMSSKRNGELPAIGLEVEEGRNNLWAKTKAAFKYVYAKHLEDADWFMKADDDTYAVVENLRHFLYDKSPTDPVFFGRRFKPMVKQGFMSGGAGYVLSKEALTRFITKGVDNPEICRMGGGGAEDLEMGRCLERLGVEAGDSRDELGRERFHPFIPEHHLIPGILPKDMWYWKYNYYPAKQGKDCCSDYAITFHYVPPNMMYVLEYFVYHLRPYGIETAKDRVPKTSFNNEGVPAQSNKSRESRKEKLLNGDSVKLQERLNFDKHVDKLQQDSEKAYSSEKELLDAKVLIPKTTVKSEIDEDNMIEKSKLL</sequence>
<keyword evidence="14 21" id="KW-0472">Membrane</keyword>
<evidence type="ECO:0000256" key="1">
    <source>
        <dbReference type="ARBA" id="ARBA00001936"/>
    </source>
</evidence>
<evidence type="ECO:0000256" key="9">
    <source>
        <dbReference type="ARBA" id="ARBA00022692"/>
    </source>
</evidence>
<protein>
    <recommendedName>
        <fullName evidence="18">Glycoprotein-N-acetylgalactosamine 3-beta-galactosyltransferase 1</fullName>
        <ecNumber evidence="6">2.4.1.122</ecNumber>
    </recommendedName>
</protein>
<feature type="domain" description="Fringe-like glycosyltransferase" evidence="22">
    <location>
        <begin position="97"/>
        <end position="259"/>
    </location>
</feature>
<evidence type="ECO:0000256" key="3">
    <source>
        <dbReference type="ARBA" id="ARBA00004922"/>
    </source>
</evidence>
<feature type="region of interest" description="Disordered" evidence="20">
    <location>
        <begin position="345"/>
        <end position="368"/>
    </location>
</feature>
<feature type="transmembrane region" description="Helical" evidence="21">
    <location>
        <begin position="12"/>
        <end position="29"/>
    </location>
</feature>
<comment type="caution">
    <text evidence="23">The sequence shown here is derived from an EMBL/GenBank/DDBJ whole genome shotgun (WGS) entry which is preliminary data.</text>
</comment>
<dbReference type="GO" id="GO:0016263">
    <property type="term" value="F:glycoprotein-N-acetylgalactosamine 3-beta-galactosyltransferase activity"/>
    <property type="evidence" value="ECO:0007669"/>
    <property type="project" value="UniProtKB-EC"/>
</dbReference>
<keyword evidence="13 21" id="KW-1133">Transmembrane helix</keyword>
<evidence type="ECO:0000256" key="5">
    <source>
        <dbReference type="ARBA" id="ARBA00011748"/>
    </source>
</evidence>
<organism evidence="23 24">
    <name type="scientific">Elysia crispata</name>
    <name type="common">lettuce slug</name>
    <dbReference type="NCBI Taxonomy" id="231223"/>
    <lineage>
        <taxon>Eukaryota</taxon>
        <taxon>Metazoa</taxon>
        <taxon>Spiralia</taxon>
        <taxon>Lophotrochozoa</taxon>
        <taxon>Mollusca</taxon>
        <taxon>Gastropoda</taxon>
        <taxon>Heterobranchia</taxon>
        <taxon>Euthyneura</taxon>
        <taxon>Panpulmonata</taxon>
        <taxon>Sacoglossa</taxon>
        <taxon>Placobranchoidea</taxon>
        <taxon>Plakobranchidae</taxon>
        <taxon>Elysia</taxon>
    </lineage>
</organism>
<evidence type="ECO:0000256" key="18">
    <source>
        <dbReference type="ARBA" id="ARBA00040898"/>
    </source>
</evidence>
<accession>A0AAE0XYZ7</accession>
<evidence type="ECO:0000313" key="23">
    <source>
        <dbReference type="EMBL" id="KAK3726727.1"/>
    </source>
</evidence>
<evidence type="ECO:0000256" key="8">
    <source>
        <dbReference type="ARBA" id="ARBA00022679"/>
    </source>
</evidence>
<dbReference type="PANTHER" id="PTHR23033">
    <property type="entry name" value="BETA1,3-GALACTOSYLTRANSFERASE"/>
    <property type="match status" value="1"/>
</dbReference>
<comment type="cofactor">
    <cofactor evidence="1">
        <name>Mn(2+)</name>
        <dbReference type="ChEBI" id="CHEBI:29035"/>
    </cofactor>
</comment>
<evidence type="ECO:0000256" key="10">
    <source>
        <dbReference type="ARBA" id="ARBA00022723"/>
    </source>
</evidence>
<evidence type="ECO:0000256" key="21">
    <source>
        <dbReference type="SAM" id="Phobius"/>
    </source>
</evidence>
<gene>
    <name evidence="23" type="ORF">RRG08_017034</name>
</gene>
<comment type="function">
    <text evidence="19">Glycosyltransferase that generates the core 1 O-glycan Gal-beta1-3GalNAc-alpha1-Ser/Thr (T antigen), which is a precursor for many extended O-glycans in glycoproteins.</text>
</comment>
<evidence type="ECO:0000313" key="24">
    <source>
        <dbReference type="Proteomes" id="UP001283361"/>
    </source>
</evidence>
<evidence type="ECO:0000256" key="16">
    <source>
        <dbReference type="ARBA" id="ARBA00023180"/>
    </source>
</evidence>
<keyword evidence="24" id="KW-1185">Reference proteome</keyword>
<dbReference type="Proteomes" id="UP001283361">
    <property type="component" value="Unassembled WGS sequence"/>
</dbReference>
<dbReference type="EMBL" id="JAWDGP010007289">
    <property type="protein sequence ID" value="KAK3726727.1"/>
    <property type="molecule type" value="Genomic_DNA"/>
</dbReference>
<dbReference type="PANTHER" id="PTHR23033:SF14">
    <property type="entry name" value="GLYCOPROTEIN-N-ACETYLGALACTOSAMINE 3-BETA-GALACTOSYLTRANSFERASE 1-RELATED"/>
    <property type="match status" value="1"/>
</dbReference>
<dbReference type="GO" id="GO:0030145">
    <property type="term" value="F:manganese ion binding"/>
    <property type="evidence" value="ECO:0007669"/>
    <property type="project" value="UniProtKB-ARBA"/>
</dbReference>
<dbReference type="Gene3D" id="3.90.550.50">
    <property type="match status" value="1"/>
</dbReference>
<comment type="subunit">
    <text evidence="5">Homodimer; disulfide-linked.</text>
</comment>
<evidence type="ECO:0000256" key="14">
    <source>
        <dbReference type="ARBA" id="ARBA00023136"/>
    </source>
</evidence>
<dbReference type="Pfam" id="PF02434">
    <property type="entry name" value="Fringe"/>
    <property type="match status" value="1"/>
</dbReference>
<dbReference type="InterPro" id="IPR026050">
    <property type="entry name" value="C1GALT1/C1GALT1_chp1"/>
</dbReference>
<keyword evidence="16" id="KW-0325">Glycoprotein</keyword>
<dbReference type="GO" id="GO:0016020">
    <property type="term" value="C:membrane"/>
    <property type="evidence" value="ECO:0007669"/>
    <property type="project" value="UniProtKB-SubCell"/>
</dbReference>
<comment type="pathway">
    <text evidence="3">Protein modification; protein glycosylation.</text>
</comment>
<evidence type="ECO:0000256" key="6">
    <source>
        <dbReference type="ARBA" id="ARBA00012557"/>
    </source>
</evidence>
<evidence type="ECO:0000256" key="13">
    <source>
        <dbReference type="ARBA" id="ARBA00022989"/>
    </source>
</evidence>
<dbReference type="FunFam" id="3.90.550.50:FF:000017">
    <property type="entry name" value="Glycoprotein-N-acetylgalactosamine 3-beta-galactosyltransferase 1"/>
    <property type="match status" value="1"/>
</dbReference>
<evidence type="ECO:0000256" key="7">
    <source>
        <dbReference type="ARBA" id="ARBA00022676"/>
    </source>
</evidence>
<comment type="similarity">
    <text evidence="4">Belongs to the glycosyltransferase 31 family. Beta3-Gal-T subfamily.</text>
</comment>
<dbReference type="AlphaFoldDB" id="A0AAE0XYZ7"/>
<evidence type="ECO:0000256" key="19">
    <source>
        <dbReference type="ARBA" id="ARBA00059245"/>
    </source>
</evidence>
<keyword evidence="15" id="KW-1015">Disulfide bond</keyword>
<name>A0AAE0XYZ7_9GAST</name>
<comment type="subcellular location">
    <subcellularLocation>
        <location evidence="2">Membrane</location>
        <topology evidence="2">Single-pass type II membrane protein</topology>
    </subcellularLocation>
</comment>
<evidence type="ECO:0000256" key="2">
    <source>
        <dbReference type="ARBA" id="ARBA00004606"/>
    </source>
</evidence>
<evidence type="ECO:0000256" key="4">
    <source>
        <dbReference type="ARBA" id="ARBA00006462"/>
    </source>
</evidence>
<dbReference type="GO" id="GO:0000166">
    <property type="term" value="F:nucleotide binding"/>
    <property type="evidence" value="ECO:0007669"/>
    <property type="project" value="UniProtKB-KW"/>
</dbReference>
<keyword evidence="17" id="KW-0464">Manganese</keyword>
<keyword evidence="9 21" id="KW-0812">Transmembrane</keyword>
<proteinExistence type="inferred from homology"/>
<evidence type="ECO:0000256" key="15">
    <source>
        <dbReference type="ARBA" id="ARBA00023157"/>
    </source>
</evidence>
<evidence type="ECO:0000256" key="17">
    <source>
        <dbReference type="ARBA" id="ARBA00023211"/>
    </source>
</evidence>
<evidence type="ECO:0000256" key="11">
    <source>
        <dbReference type="ARBA" id="ARBA00022741"/>
    </source>
</evidence>
<dbReference type="EC" id="2.4.1.122" evidence="6"/>
<keyword evidence="7" id="KW-0328">Glycosyltransferase</keyword>
<dbReference type="InterPro" id="IPR003378">
    <property type="entry name" value="Fringe-like_glycosylTrfase"/>
</dbReference>